<evidence type="ECO:0000313" key="1">
    <source>
        <dbReference type="EMBL" id="GCB80425.1"/>
    </source>
</evidence>
<protein>
    <recommendedName>
        <fullName evidence="3">Tubulin--tyrosine ligase-like protein 9</fullName>
    </recommendedName>
</protein>
<sequence length="164" mass="19761">LELNSRGTFLQEFITHPLLIDGRKFDIGVYTILTSIKPLRVYIYEEEVILRFCSQEYYPFDPTNVKKYVVADFYTPTWQMPSLQTAYNHMKYSQKQSLNFYLQRHGHHPEKLWSQIRSAIQELFLMKELDLIKYGANYKSTRNFFELVRFDFVVDEDVKVYLME</sequence>
<accession>A0A401Q4X9</accession>
<evidence type="ECO:0000313" key="2">
    <source>
        <dbReference type="Proteomes" id="UP000288216"/>
    </source>
</evidence>
<dbReference type="PANTHER" id="PTHR47113:SF1">
    <property type="entry name" value="LD09343P"/>
    <property type="match status" value="1"/>
</dbReference>
<organism evidence="1 2">
    <name type="scientific">Scyliorhinus torazame</name>
    <name type="common">Cloudy catshark</name>
    <name type="synonym">Catulus torazame</name>
    <dbReference type="NCBI Taxonomy" id="75743"/>
    <lineage>
        <taxon>Eukaryota</taxon>
        <taxon>Metazoa</taxon>
        <taxon>Chordata</taxon>
        <taxon>Craniata</taxon>
        <taxon>Vertebrata</taxon>
        <taxon>Chondrichthyes</taxon>
        <taxon>Elasmobranchii</taxon>
        <taxon>Galeomorphii</taxon>
        <taxon>Galeoidea</taxon>
        <taxon>Carcharhiniformes</taxon>
        <taxon>Scyliorhinidae</taxon>
        <taxon>Scyliorhinus</taxon>
    </lineage>
</organism>
<keyword evidence="2" id="KW-1185">Reference proteome</keyword>
<dbReference type="EMBL" id="BFAA01012320">
    <property type="protein sequence ID" value="GCB80425.1"/>
    <property type="molecule type" value="Genomic_DNA"/>
</dbReference>
<dbReference type="STRING" id="75743.A0A401Q4X9"/>
<dbReference type="InterPro" id="IPR053317">
    <property type="entry name" value="Tubulin_polyglutamylase"/>
</dbReference>
<dbReference type="OrthoDB" id="202825at2759"/>
<dbReference type="Gene3D" id="3.30.470.20">
    <property type="entry name" value="ATP-grasp fold, B domain"/>
    <property type="match status" value="1"/>
</dbReference>
<dbReference type="InterPro" id="IPR004344">
    <property type="entry name" value="TTL/TTLL_fam"/>
</dbReference>
<dbReference type="AlphaFoldDB" id="A0A401Q4X9"/>
<reference evidence="1 2" key="1">
    <citation type="journal article" date="2018" name="Nat. Ecol. Evol.">
        <title>Shark genomes provide insights into elasmobranch evolution and the origin of vertebrates.</title>
        <authorList>
            <person name="Hara Y"/>
            <person name="Yamaguchi K"/>
            <person name="Onimaru K"/>
            <person name="Kadota M"/>
            <person name="Koyanagi M"/>
            <person name="Keeley SD"/>
            <person name="Tatsumi K"/>
            <person name="Tanaka K"/>
            <person name="Motone F"/>
            <person name="Kageyama Y"/>
            <person name="Nozu R"/>
            <person name="Adachi N"/>
            <person name="Nishimura O"/>
            <person name="Nakagawa R"/>
            <person name="Tanegashima C"/>
            <person name="Kiyatake I"/>
            <person name="Matsumoto R"/>
            <person name="Murakumo K"/>
            <person name="Nishida K"/>
            <person name="Terakita A"/>
            <person name="Kuratani S"/>
            <person name="Sato K"/>
            <person name="Hyodo S Kuraku.S."/>
        </authorList>
    </citation>
    <scope>NUCLEOTIDE SEQUENCE [LARGE SCALE GENOMIC DNA]</scope>
</reference>
<comment type="caution">
    <text evidence="1">The sequence shown here is derived from an EMBL/GenBank/DDBJ whole genome shotgun (WGS) entry which is preliminary data.</text>
</comment>
<dbReference type="Proteomes" id="UP000288216">
    <property type="component" value="Unassembled WGS sequence"/>
</dbReference>
<dbReference type="Pfam" id="PF03133">
    <property type="entry name" value="TTL"/>
    <property type="match status" value="1"/>
</dbReference>
<gene>
    <name evidence="1" type="ORF">scyTo_0018114</name>
</gene>
<feature type="non-terminal residue" evidence="1">
    <location>
        <position position="164"/>
    </location>
</feature>
<name>A0A401Q4X9_SCYTO</name>
<dbReference type="PROSITE" id="PS51221">
    <property type="entry name" value="TTL"/>
    <property type="match status" value="1"/>
</dbReference>
<evidence type="ECO:0008006" key="3">
    <source>
        <dbReference type="Google" id="ProtNLM"/>
    </source>
</evidence>
<dbReference type="OMA" id="QEFITHP"/>
<dbReference type="PANTHER" id="PTHR47113">
    <property type="entry name" value="LD09343P"/>
    <property type="match status" value="1"/>
</dbReference>
<proteinExistence type="predicted"/>
<feature type="non-terminal residue" evidence="1">
    <location>
        <position position="1"/>
    </location>
</feature>